<feature type="transmembrane region" description="Helical" evidence="1">
    <location>
        <begin position="75"/>
        <end position="93"/>
    </location>
</feature>
<comment type="caution">
    <text evidence="2">The sequence shown here is derived from an EMBL/GenBank/DDBJ whole genome shotgun (WGS) entry which is preliminary data.</text>
</comment>
<evidence type="ECO:0000313" key="3">
    <source>
        <dbReference type="Proteomes" id="UP001523369"/>
    </source>
</evidence>
<reference evidence="2 3" key="1">
    <citation type="submission" date="2022-06" db="EMBL/GenBank/DDBJ databases">
        <title>New Species of the Genus Actinoplanes, ActinopZanes ferrugineus.</title>
        <authorList>
            <person name="Ding P."/>
        </authorList>
    </citation>
    <scope>NUCLEOTIDE SEQUENCE [LARGE SCALE GENOMIC DNA]</scope>
    <source>
        <strain evidence="2 3">TRM88003</strain>
    </source>
</reference>
<dbReference type="EMBL" id="JAMYJR010000030">
    <property type="protein sequence ID" value="MCO8274351.1"/>
    <property type="molecule type" value="Genomic_DNA"/>
</dbReference>
<organism evidence="2 3">
    <name type="scientific">Paractinoplanes aksuensis</name>
    <dbReference type="NCBI Taxonomy" id="2939490"/>
    <lineage>
        <taxon>Bacteria</taxon>
        <taxon>Bacillati</taxon>
        <taxon>Actinomycetota</taxon>
        <taxon>Actinomycetes</taxon>
        <taxon>Micromonosporales</taxon>
        <taxon>Micromonosporaceae</taxon>
        <taxon>Paractinoplanes</taxon>
    </lineage>
</organism>
<sequence>MYDHEIVAAAAYTFTTSRIFATAGALIALAGVVLARSSSRRRAVAAVTASLIGLLTGGLVIALADGGPGSGSGVVGGYVALVLGLIGAGLALTRKRADR</sequence>
<gene>
    <name evidence="2" type="ORF">M1L60_27505</name>
</gene>
<keyword evidence="1" id="KW-0472">Membrane</keyword>
<feature type="transmembrane region" description="Helical" evidence="1">
    <location>
        <begin position="6"/>
        <end position="31"/>
    </location>
</feature>
<feature type="transmembrane region" description="Helical" evidence="1">
    <location>
        <begin position="43"/>
        <end position="63"/>
    </location>
</feature>
<keyword evidence="1" id="KW-0812">Transmembrane</keyword>
<name>A0ABT1DU21_9ACTN</name>
<proteinExistence type="predicted"/>
<dbReference type="Proteomes" id="UP001523369">
    <property type="component" value="Unassembled WGS sequence"/>
</dbReference>
<keyword evidence="1" id="KW-1133">Transmembrane helix</keyword>
<dbReference type="RefSeq" id="WP_253240424.1">
    <property type="nucleotide sequence ID" value="NZ_JAMYJR010000030.1"/>
</dbReference>
<dbReference type="InterPro" id="IPR045770">
    <property type="entry name" value="DUF6223"/>
</dbReference>
<accession>A0ABT1DU21</accession>
<protein>
    <submittedName>
        <fullName evidence="2">DUF6223 family protein</fullName>
    </submittedName>
</protein>
<keyword evidence="3" id="KW-1185">Reference proteome</keyword>
<evidence type="ECO:0000313" key="2">
    <source>
        <dbReference type="EMBL" id="MCO8274351.1"/>
    </source>
</evidence>
<dbReference type="Pfam" id="PF19733">
    <property type="entry name" value="DUF6223"/>
    <property type="match status" value="1"/>
</dbReference>
<evidence type="ECO:0000256" key="1">
    <source>
        <dbReference type="SAM" id="Phobius"/>
    </source>
</evidence>